<evidence type="ECO:0000256" key="4">
    <source>
        <dbReference type="ARBA" id="ARBA00023134"/>
    </source>
</evidence>
<proteinExistence type="predicted"/>
<keyword evidence="7" id="KW-0812">Transmembrane</keyword>
<comment type="caution">
    <text evidence="10">The sequence shown here is derived from an EMBL/GenBank/DDBJ whole genome shotgun (WGS) entry which is preliminary data.</text>
</comment>
<keyword evidence="6" id="KW-0175">Coiled coil</keyword>
<dbReference type="InterPro" id="IPR045063">
    <property type="entry name" value="Dynamin_N"/>
</dbReference>
<dbReference type="PANTHER" id="PTHR10465">
    <property type="entry name" value="TRANSMEMBRANE GTPASE FZO1"/>
    <property type="match status" value="1"/>
</dbReference>
<evidence type="ECO:0000256" key="1">
    <source>
        <dbReference type="ARBA" id="ARBA00004370"/>
    </source>
</evidence>
<feature type="transmembrane region" description="Helical" evidence="7">
    <location>
        <begin position="478"/>
        <end position="501"/>
    </location>
</feature>
<evidence type="ECO:0000256" key="5">
    <source>
        <dbReference type="ARBA" id="ARBA00023136"/>
    </source>
</evidence>
<evidence type="ECO:0000259" key="9">
    <source>
        <dbReference type="Pfam" id="PF21808"/>
    </source>
</evidence>
<evidence type="ECO:0000256" key="2">
    <source>
        <dbReference type="ARBA" id="ARBA00022741"/>
    </source>
</evidence>
<dbReference type="PANTHER" id="PTHR10465:SF0">
    <property type="entry name" value="SARCALUMENIN"/>
    <property type="match status" value="1"/>
</dbReference>
<comment type="subcellular location">
    <subcellularLocation>
        <location evidence="1">Membrane</location>
    </subcellularLocation>
</comment>
<feature type="transmembrane region" description="Helical" evidence="7">
    <location>
        <begin position="513"/>
        <end position="534"/>
    </location>
</feature>
<feature type="domain" description="Dynamin N-terminal" evidence="8">
    <location>
        <begin position="55"/>
        <end position="210"/>
    </location>
</feature>
<dbReference type="Proteomes" id="UP001596263">
    <property type="component" value="Unassembled WGS sequence"/>
</dbReference>
<dbReference type="InterPro" id="IPR027094">
    <property type="entry name" value="Mitofusin_fam"/>
</dbReference>
<evidence type="ECO:0000256" key="3">
    <source>
        <dbReference type="ARBA" id="ARBA00022801"/>
    </source>
</evidence>
<sequence>MSTEEGGYAAAAAQRLRLTGICRQLGKIAEQIGDTGAESLVSDILDRMDTDAFYVMVVGDFKRGKSTFVNALLGAQVLPVKAVPATAVITEVKFGDAPAAQLWKEDAVSPESVAPERLVELITVNNKAHDQRNPYVKAEVIWPLELCRNNVVLVDSPGLNDHESRDEITLGYLRKADAVIFLQHAIAPMSMDETQFLSSYLEAYDPFFVFTYFDAIDDHERGEVTAAARHRITALRGEERDEGRFFFVDGKTALRARIAGDTAAYDSSGVAALESALERYLATERHKVKVLAPARALRGLARELDRNIPHELAMLDSRTGELERRWESAQQPLRELQAQARQITMDVDNQTRMLQERVENLLGGFLAAVADEAPVVAGDVPLTTKLGMNPLKLKERVEQVAGEIAAGTAKRIEEKVAQWVSGSLEPVIVQDLEKLAERLNAELGSFEARLDQLRVDLTGVTGAAAAGERQQEPPLARFLAGVGGFVLGGVAGGMVGAQFGVKEALRALLPTMAIAMVWLFTPFGLPTLIAGLVIQGIVQSNMAGGRLETKMREAVGREMATQIRLEAPKQARSAAKSFTNETMRPLTESINSGLSSRIEELTRSVATAQETREQGAEAVGRRRSELEQLDQQVRRTGEDLDDLVDELVRL</sequence>
<evidence type="ECO:0000313" key="11">
    <source>
        <dbReference type="Proteomes" id="UP001596263"/>
    </source>
</evidence>
<dbReference type="InterPro" id="IPR049399">
    <property type="entry name" value="BDLP-like_hel"/>
</dbReference>
<dbReference type="CDD" id="cd09912">
    <property type="entry name" value="DLP_2"/>
    <property type="match status" value="1"/>
</dbReference>
<keyword evidence="2" id="KW-0547">Nucleotide-binding</keyword>
<feature type="coiled-coil region" evidence="6">
    <location>
        <begin position="429"/>
        <end position="456"/>
    </location>
</feature>
<gene>
    <name evidence="10" type="ORF">ACFPQ9_23870</name>
</gene>
<reference evidence="11" key="1">
    <citation type="journal article" date="2019" name="Int. J. Syst. Evol. Microbiol.">
        <title>The Global Catalogue of Microorganisms (GCM) 10K type strain sequencing project: providing services to taxonomists for standard genome sequencing and annotation.</title>
        <authorList>
            <consortium name="The Broad Institute Genomics Platform"/>
            <consortium name="The Broad Institute Genome Sequencing Center for Infectious Disease"/>
            <person name="Wu L."/>
            <person name="Ma J."/>
        </authorList>
    </citation>
    <scope>NUCLEOTIDE SEQUENCE [LARGE SCALE GENOMIC DNA]</scope>
    <source>
        <strain evidence="11">KCTC 42586</strain>
    </source>
</reference>
<dbReference type="RefSeq" id="WP_380856712.1">
    <property type="nucleotide sequence ID" value="NZ_JBHSKM010000019.1"/>
</dbReference>
<evidence type="ECO:0000256" key="6">
    <source>
        <dbReference type="SAM" id="Coils"/>
    </source>
</evidence>
<organism evidence="10 11">
    <name type="scientific">Streptomyces coerulescens</name>
    <dbReference type="NCBI Taxonomy" id="29304"/>
    <lineage>
        <taxon>Bacteria</taxon>
        <taxon>Bacillati</taxon>
        <taxon>Actinomycetota</taxon>
        <taxon>Actinomycetes</taxon>
        <taxon>Kitasatosporales</taxon>
        <taxon>Streptomycetaceae</taxon>
        <taxon>Streptomyces</taxon>
    </lineage>
</organism>
<dbReference type="InterPro" id="IPR027417">
    <property type="entry name" value="P-loop_NTPase"/>
</dbReference>
<keyword evidence="11" id="KW-1185">Reference proteome</keyword>
<name>A0ABW0CQC3_STRCD</name>
<dbReference type="Pfam" id="PF21808">
    <property type="entry name" value="Dynamin-like_hel_bact"/>
    <property type="match status" value="1"/>
</dbReference>
<dbReference type="SUPFAM" id="SSF52540">
    <property type="entry name" value="P-loop containing nucleoside triphosphate hydrolases"/>
    <property type="match status" value="1"/>
</dbReference>
<dbReference type="Gene3D" id="3.40.50.300">
    <property type="entry name" value="P-loop containing nucleotide triphosphate hydrolases"/>
    <property type="match status" value="1"/>
</dbReference>
<keyword evidence="5 7" id="KW-0472">Membrane</keyword>
<evidence type="ECO:0000256" key="7">
    <source>
        <dbReference type="SAM" id="Phobius"/>
    </source>
</evidence>
<keyword evidence="3" id="KW-0378">Hydrolase</keyword>
<evidence type="ECO:0000259" key="8">
    <source>
        <dbReference type="Pfam" id="PF00350"/>
    </source>
</evidence>
<keyword evidence="7" id="KW-1133">Transmembrane helix</keyword>
<protein>
    <submittedName>
        <fullName evidence="10">Dynamin family protein</fullName>
    </submittedName>
</protein>
<evidence type="ECO:0000313" key="10">
    <source>
        <dbReference type="EMBL" id="MFC5216880.1"/>
    </source>
</evidence>
<keyword evidence="4" id="KW-0342">GTP-binding</keyword>
<feature type="domain" description="BDLP-like helical" evidence="9">
    <location>
        <begin position="253"/>
        <end position="602"/>
    </location>
</feature>
<accession>A0ABW0CQC3</accession>
<dbReference type="EMBL" id="JBHSKM010000019">
    <property type="protein sequence ID" value="MFC5216880.1"/>
    <property type="molecule type" value="Genomic_DNA"/>
</dbReference>
<dbReference type="Pfam" id="PF00350">
    <property type="entry name" value="Dynamin_N"/>
    <property type="match status" value="1"/>
</dbReference>